<name>A0A4Q7J8M1_9PSEU</name>
<dbReference type="InterPro" id="IPR005824">
    <property type="entry name" value="KOW"/>
</dbReference>
<keyword evidence="4" id="KW-1185">Reference proteome</keyword>
<evidence type="ECO:0000259" key="2">
    <source>
        <dbReference type="SMART" id="SM00739"/>
    </source>
</evidence>
<dbReference type="EMBL" id="SFCC01000004">
    <property type="protein sequence ID" value="RZQ64051.1"/>
    <property type="molecule type" value="Genomic_DNA"/>
</dbReference>
<sequence>MQASPPTDERPDAELFDWLGSAVWFSALLLVLFLVAVAMLVRATFRRQRQQTELITELRSEVANLRAEREPESEPEFRLGDRVVVLEGTHAGDHGTIVAPDIGLQPGYVCVQLAQEGAKRYIPTGKLLPDTR</sequence>
<keyword evidence="1" id="KW-0472">Membrane</keyword>
<evidence type="ECO:0000313" key="3">
    <source>
        <dbReference type="EMBL" id="RZQ64051.1"/>
    </source>
</evidence>
<evidence type="ECO:0000313" key="4">
    <source>
        <dbReference type="Proteomes" id="UP000292003"/>
    </source>
</evidence>
<dbReference type="OrthoDB" id="9970999at2"/>
<protein>
    <recommendedName>
        <fullName evidence="2">KOW domain-containing protein</fullName>
    </recommendedName>
</protein>
<feature type="domain" description="KOW" evidence="2">
    <location>
        <begin position="76"/>
        <end position="103"/>
    </location>
</feature>
<proteinExistence type="predicted"/>
<feature type="transmembrane region" description="Helical" evidence="1">
    <location>
        <begin position="22"/>
        <end position="41"/>
    </location>
</feature>
<dbReference type="Proteomes" id="UP000292003">
    <property type="component" value="Unassembled WGS sequence"/>
</dbReference>
<dbReference type="RefSeq" id="WP_130474769.1">
    <property type="nucleotide sequence ID" value="NZ_SFCC01000004.1"/>
</dbReference>
<accession>A0A4Q7J8M1</accession>
<reference evidence="3 4" key="1">
    <citation type="submission" date="2019-02" db="EMBL/GenBank/DDBJ databases">
        <title>Draft genome sequence of Amycolatopsis sp. 8-3EHSu isolated from roots of Suaeda maritima.</title>
        <authorList>
            <person name="Duangmal K."/>
            <person name="Chantavorakit T."/>
        </authorList>
    </citation>
    <scope>NUCLEOTIDE SEQUENCE [LARGE SCALE GENOMIC DNA]</scope>
    <source>
        <strain evidence="3 4">8-3EHSu</strain>
    </source>
</reference>
<organism evidence="3 4">
    <name type="scientific">Amycolatopsis suaedae</name>
    <dbReference type="NCBI Taxonomy" id="2510978"/>
    <lineage>
        <taxon>Bacteria</taxon>
        <taxon>Bacillati</taxon>
        <taxon>Actinomycetota</taxon>
        <taxon>Actinomycetes</taxon>
        <taxon>Pseudonocardiales</taxon>
        <taxon>Pseudonocardiaceae</taxon>
        <taxon>Amycolatopsis</taxon>
    </lineage>
</organism>
<dbReference type="SMART" id="SM00739">
    <property type="entry name" value="KOW"/>
    <property type="match status" value="1"/>
</dbReference>
<dbReference type="AlphaFoldDB" id="A0A4Q7J8M1"/>
<evidence type="ECO:0000256" key="1">
    <source>
        <dbReference type="SAM" id="Phobius"/>
    </source>
</evidence>
<comment type="caution">
    <text evidence="3">The sequence shown here is derived from an EMBL/GenBank/DDBJ whole genome shotgun (WGS) entry which is preliminary data.</text>
</comment>
<gene>
    <name evidence="3" type="ORF">EWH70_08600</name>
</gene>
<keyword evidence="1" id="KW-0812">Transmembrane</keyword>
<keyword evidence="1" id="KW-1133">Transmembrane helix</keyword>